<evidence type="ECO:0008006" key="7">
    <source>
        <dbReference type="Google" id="ProtNLM"/>
    </source>
</evidence>
<evidence type="ECO:0000256" key="1">
    <source>
        <dbReference type="ARBA" id="ARBA00022490"/>
    </source>
</evidence>
<evidence type="ECO:0000313" key="5">
    <source>
        <dbReference type="EMBL" id="CAF0761703.1"/>
    </source>
</evidence>
<keyword evidence="1" id="KW-0963">Cytoplasm</keyword>
<feature type="region of interest" description="Disordered" evidence="4">
    <location>
        <begin position="1"/>
        <end position="75"/>
    </location>
</feature>
<keyword evidence="2" id="KW-0396">Initiation factor</keyword>
<dbReference type="InterPro" id="IPR013906">
    <property type="entry name" value="eIF3j"/>
</dbReference>
<evidence type="ECO:0000313" key="6">
    <source>
        <dbReference type="Proteomes" id="UP000663879"/>
    </source>
</evidence>
<dbReference type="GO" id="GO:0005852">
    <property type="term" value="C:eukaryotic translation initiation factor 3 complex"/>
    <property type="evidence" value="ECO:0007669"/>
    <property type="project" value="InterPro"/>
</dbReference>
<dbReference type="OrthoDB" id="20381at2759"/>
<dbReference type="AlphaFoldDB" id="A0A813Q473"/>
<dbReference type="InterPro" id="IPR023194">
    <property type="entry name" value="eIF3-like_dom_sf"/>
</dbReference>
<evidence type="ECO:0000256" key="3">
    <source>
        <dbReference type="ARBA" id="ARBA00022917"/>
    </source>
</evidence>
<dbReference type="Proteomes" id="UP000663879">
    <property type="component" value="Unassembled WGS sequence"/>
</dbReference>
<comment type="caution">
    <text evidence="5">The sequence shown here is derived from an EMBL/GenBank/DDBJ whole genome shotgun (WGS) entry which is preliminary data.</text>
</comment>
<name>A0A813Q473_9BILA</name>
<accession>A0A813Q473</accession>
<dbReference type="GO" id="GO:0003743">
    <property type="term" value="F:translation initiation factor activity"/>
    <property type="evidence" value="ECO:0007669"/>
    <property type="project" value="UniProtKB-KW"/>
</dbReference>
<dbReference type="Gene3D" id="1.10.246.60">
    <property type="entry name" value="Eukaryotic translation initiation factor 3 like domains"/>
    <property type="match status" value="1"/>
</dbReference>
<dbReference type="Pfam" id="PF08597">
    <property type="entry name" value="eIF3_subunit"/>
    <property type="match status" value="1"/>
</dbReference>
<dbReference type="PANTHER" id="PTHR21681:SF0">
    <property type="entry name" value="EUKARYOTIC TRANSLATION INITIATION FACTOR 3 SUBUNIT J"/>
    <property type="match status" value="1"/>
</dbReference>
<proteinExistence type="predicted"/>
<sequence length="208" mass="24353">MSGWVKDSWEDEDENVSRPVVKESWDDEEEVKESWEDEEEEEKPKVVKPAVAKPKAPVAQKPIEEMTEEEKKEAQLKADLQHTQELFGLSKSLDEISLKSKEDYLDFIDRFYARVNVHSGTSLYVDFLEELFKTLSKNLNADKCKKLANTMRITYEAKANEEKQLKAKEQKPKPKSKSRLKTEFDNIKGDFDTFVREDFLNDDDEDFM</sequence>
<keyword evidence="3" id="KW-0648">Protein biosynthesis</keyword>
<dbReference type="EMBL" id="CAJNOC010000439">
    <property type="protein sequence ID" value="CAF0761703.1"/>
    <property type="molecule type" value="Genomic_DNA"/>
</dbReference>
<protein>
    <recommendedName>
        <fullName evidence="7">EIF3j</fullName>
    </recommendedName>
</protein>
<feature type="compositionally biased region" description="Low complexity" evidence="4">
    <location>
        <begin position="47"/>
        <end position="59"/>
    </location>
</feature>
<evidence type="ECO:0000256" key="2">
    <source>
        <dbReference type="ARBA" id="ARBA00022540"/>
    </source>
</evidence>
<keyword evidence="6" id="KW-1185">Reference proteome</keyword>
<feature type="compositionally biased region" description="Acidic residues" evidence="4">
    <location>
        <begin position="25"/>
        <end position="41"/>
    </location>
</feature>
<dbReference type="PANTHER" id="PTHR21681">
    <property type="entry name" value="EUKARYOTIC TRANSLATION INITIATION FACTOR 3 SUBUNIT J"/>
    <property type="match status" value="1"/>
</dbReference>
<reference evidence="5" key="1">
    <citation type="submission" date="2021-02" db="EMBL/GenBank/DDBJ databases">
        <authorList>
            <person name="Nowell W R."/>
        </authorList>
    </citation>
    <scope>NUCLEOTIDE SEQUENCE</scope>
    <source>
        <strain evidence="5">Ploen Becks lab</strain>
    </source>
</reference>
<evidence type="ECO:0000256" key="4">
    <source>
        <dbReference type="SAM" id="MobiDB-lite"/>
    </source>
</evidence>
<gene>
    <name evidence="5" type="ORF">OXX778_LOCUS4466</name>
</gene>
<organism evidence="5 6">
    <name type="scientific">Brachionus calyciflorus</name>
    <dbReference type="NCBI Taxonomy" id="104777"/>
    <lineage>
        <taxon>Eukaryota</taxon>
        <taxon>Metazoa</taxon>
        <taxon>Spiralia</taxon>
        <taxon>Gnathifera</taxon>
        <taxon>Rotifera</taxon>
        <taxon>Eurotatoria</taxon>
        <taxon>Monogononta</taxon>
        <taxon>Pseudotrocha</taxon>
        <taxon>Ploima</taxon>
        <taxon>Brachionidae</taxon>
        <taxon>Brachionus</taxon>
    </lineage>
</organism>